<protein>
    <submittedName>
        <fullName evidence="9">Myocyte enhancer factor 2B</fullName>
    </submittedName>
</protein>
<evidence type="ECO:0000256" key="3">
    <source>
        <dbReference type="ARBA" id="ARBA00023125"/>
    </source>
</evidence>
<keyword evidence="10" id="KW-1185">Reference proteome</keyword>
<dbReference type="Gene3D" id="3.40.1810.10">
    <property type="entry name" value="Transcription factor, MADS-box"/>
    <property type="match status" value="1"/>
</dbReference>
<dbReference type="GO" id="GO:0007507">
    <property type="term" value="P:heart development"/>
    <property type="evidence" value="ECO:0007669"/>
    <property type="project" value="TreeGrafter"/>
</dbReference>
<reference evidence="9" key="2">
    <citation type="submission" date="2025-09" db="UniProtKB">
        <authorList>
            <consortium name="Ensembl"/>
        </authorList>
    </citation>
    <scope>IDENTIFICATION</scope>
</reference>
<evidence type="ECO:0000256" key="5">
    <source>
        <dbReference type="ARBA" id="ARBA00023163"/>
    </source>
</evidence>
<feature type="compositionally biased region" description="Low complexity" evidence="7">
    <location>
        <begin position="221"/>
        <end position="232"/>
    </location>
</feature>
<sequence>MGRKKIQISRILDQRNRQVTFTKRKFGLMKKAYELSVLCDCEIALIIFNSANRLFQYASTDMDRVLLKYTEYSEPHESRTNTDILETLKRRGVGLDGPELETEEGPEGPGEKLRRLAGDGGDPALPRPRLYPAAPTMPGPDMVYGALPPPGCDPTGLGEALPAQSRPSPFRPAAPKAGPPGLAHPLFSPSHLTSKTPPPLYLAADGRRPDLPGGLAGSRGGLSTSRSLYGSLQSPSTTSAPGPPLSSFPFLPAGPPGTSPHSLSGKWATHPNRKLACYPSCPPEYSLGDPPPPPGLLQPPTLTPWQSSRGDGPPAASLFSLPSCSGGRSLGEEGPPTRGASPPVPAVSIKSERLSPAPGGPGDFPKTFPYPLLLARPLAEPLRPGPSLRRLSSADSWPR</sequence>
<dbReference type="PANTHER" id="PTHR11945:SF383">
    <property type="entry name" value="MYOCYTE-SPECIFIC ENHANCER FACTOR 2B"/>
    <property type="match status" value="1"/>
</dbReference>
<dbReference type="InterPro" id="IPR036879">
    <property type="entry name" value="TF_MADSbox_sf"/>
</dbReference>
<feature type="compositionally biased region" description="Low complexity" evidence="7">
    <location>
        <begin position="369"/>
        <end position="382"/>
    </location>
</feature>
<evidence type="ECO:0000256" key="4">
    <source>
        <dbReference type="ARBA" id="ARBA00023159"/>
    </source>
</evidence>
<dbReference type="PANTHER" id="PTHR11945">
    <property type="entry name" value="MADS BOX PROTEIN"/>
    <property type="match status" value="1"/>
</dbReference>
<evidence type="ECO:0000313" key="9">
    <source>
        <dbReference type="Ensembl" id="ENSMMMP00000003281.1"/>
    </source>
</evidence>
<keyword evidence="5" id="KW-0804">Transcription</keyword>
<name>A0A8C5YSF4_MARMA</name>
<accession>A0A8C5YSF4</accession>
<dbReference type="GO" id="GO:0000978">
    <property type="term" value="F:RNA polymerase II cis-regulatory region sequence-specific DNA binding"/>
    <property type="evidence" value="ECO:0007669"/>
    <property type="project" value="Ensembl"/>
</dbReference>
<dbReference type="SUPFAM" id="SSF55455">
    <property type="entry name" value="SRF-like"/>
    <property type="match status" value="1"/>
</dbReference>
<organism evidence="9 10">
    <name type="scientific">Marmota marmota marmota</name>
    <name type="common">Alpine marmot</name>
    <dbReference type="NCBI Taxonomy" id="9994"/>
    <lineage>
        <taxon>Eukaryota</taxon>
        <taxon>Metazoa</taxon>
        <taxon>Chordata</taxon>
        <taxon>Craniata</taxon>
        <taxon>Vertebrata</taxon>
        <taxon>Euteleostomi</taxon>
        <taxon>Mammalia</taxon>
        <taxon>Eutheria</taxon>
        <taxon>Euarchontoglires</taxon>
        <taxon>Glires</taxon>
        <taxon>Rodentia</taxon>
        <taxon>Sciuromorpha</taxon>
        <taxon>Sciuridae</taxon>
        <taxon>Xerinae</taxon>
        <taxon>Marmotini</taxon>
        <taxon>Marmota</taxon>
    </lineage>
</organism>
<dbReference type="Proteomes" id="UP000694407">
    <property type="component" value="Unplaced"/>
</dbReference>
<evidence type="ECO:0000256" key="2">
    <source>
        <dbReference type="ARBA" id="ARBA00023015"/>
    </source>
</evidence>
<evidence type="ECO:0000259" key="8">
    <source>
        <dbReference type="PROSITE" id="PS50066"/>
    </source>
</evidence>
<dbReference type="CDD" id="cd00265">
    <property type="entry name" value="MADS_MEF2_like"/>
    <property type="match status" value="1"/>
</dbReference>
<proteinExistence type="predicted"/>
<dbReference type="GO" id="GO:0005654">
    <property type="term" value="C:nucleoplasm"/>
    <property type="evidence" value="ECO:0007669"/>
    <property type="project" value="Ensembl"/>
</dbReference>
<dbReference type="GO" id="GO:0046983">
    <property type="term" value="F:protein dimerization activity"/>
    <property type="evidence" value="ECO:0007669"/>
    <property type="project" value="InterPro"/>
</dbReference>
<dbReference type="AlphaFoldDB" id="A0A8C5YSF4"/>
<feature type="domain" description="MADS-box" evidence="8">
    <location>
        <begin position="1"/>
        <end position="61"/>
    </location>
</feature>
<feature type="region of interest" description="Disordered" evidence="7">
    <location>
        <begin position="145"/>
        <end position="399"/>
    </location>
</feature>
<evidence type="ECO:0000313" key="10">
    <source>
        <dbReference type="Proteomes" id="UP000694407"/>
    </source>
</evidence>
<reference evidence="9" key="1">
    <citation type="submission" date="2025-08" db="UniProtKB">
        <authorList>
            <consortium name="Ensembl"/>
        </authorList>
    </citation>
    <scope>IDENTIFICATION</scope>
</reference>
<dbReference type="GO" id="GO:0030054">
    <property type="term" value="C:cell junction"/>
    <property type="evidence" value="ECO:0007669"/>
    <property type="project" value="Ensembl"/>
</dbReference>
<keyword evidence="6" id="KW-0539">Nucleus</keyword>
<evidence type="ECO:0000256" key="1">
    <source>
        <dbReference type="ARBA" id="ARBA00004123"/>
    </source>
</evidence>
<feature type="region of interest" description="Disordered" evidence="7">
    <location>
        <begin position="92"/>
        <end position="124"/>
    </location>
</feature>
<keyword evidence="2" id="KW-0805">Transcription regulation</keyword>
<dbReference type="PROSITE" id="PS50066">
    <property type="entry name" value="MADS_BOX_2"/>
    <property type="match status" value="1"/>
</dbReference>
<dbReference type="GeneTree" id="ENSGT00940000160699"/>
<dbReference type="InterPro" id="IPR002100">
    <property type="entry name" value="TF_MADSbox"/>
</dbReference>
<dbReference type="GO" id="GO:0030154">
    <property type="term" value="P:cell differentiation"/>
    <property type="evidence" value="ECO:0007669"/>
    <property type="project" value="TreeGrafter"/>
</dbReference>
<evidence type="ECO:0000256" key="6">
    <source>
        <dbReference type="ARBA" id="ARBA00023242"/>
    </source>
</evidence>
<feature type="compositionally biased region" description="Low complexity" evidence="7">
    <location>
        <begin position="173"/>
        <end position="186"/>
    </location>
</feature>
<keyword evidence="4" id="KW-0010">Activator</keyword>
<gene>
    <name evidence="9" type="primary">MEF2B</name>
</gene>
<keyword evidence="3" id="KW-0238">DNA-binding</keyword>
<dbReference type="PRINTS" id="PR00404">
    <property type="entry name" value="MADSDOMAIN"/>
</dbReference>
<dbReference type="GO" id="GO:0005829">
    <property type="term" value="C:cytosol"/>
    <property type="evidence" value="ECO:0007669"/>
    <property type="project" value="Ensembl"/>
</dbReference>
<dbReference type="FunFam" id="3.40.1810.10:FF:000001">
    <property type="entry name" value="Myocyte-specific enhancer factor 2A homolog"/>
    <property type="match status" value="1"/>
</dbReference>
<dbReference type="SMART" id="SM00432">
    <property type="entry name" value="MADS"/>
    <property type="match status" value="1"/>
</dbReference>
<dbReference type="Pfam" id="PF00319">
    <property type="entry name" value="SRF-TF"/>
    <property type="match status" value="1"/>
</dbReference>
<comment type="subcellular location">
    <subcellularLocation>
        <location evidence="1">Nucleus</location>
    </subcellularLocation>
</comment>
<dbReference type="GO" id="GO:0001228">
    <property type="term" value="F:DNA-binding transcription activator activity, RNA polymerase II-specific"/>
    <property type="evidence" value="ECO:0007669"/>
    <property type="project" value="Ensembl"/>
</dbReference>
<dbReference type="Ensembl" id="ENSMMMT00000003705.1">
    <property type="protein sequence ID" value="ENSMMMP00000003281.1"/>
    <property type="gene ID" value="ENSMMMG00000002982.1"/>
</dbReference>
<dbReference type="GO" id="GO:0005667">
    <property type="term" value="C:transcription regulator complex"/>
    <property type="evidence" value="ECO:0007669"/>
    <property type="project" value="Ensembl"/>
</dbReference>
<evidence type="ECO:0000256" key="7">
    <source>
        <dbReference type="SAM" id="MobiDB-lite"/>
    </source>
</evidence>
<dbReference type="InterPro" id="IPR033896">
    <property type="entry name" value="MEF2-like_N"/>
</dbReference>
<feature type="compositionally biased region" description="Pro residues" evidence="7">
    <location>
        <begin position="241"/>
        <end position="258"/>
    </location>
</feature>
<dbReference type="GO" id="GO:0042826">
    <property type="term" value="F:histone deacetylase binding"/>
    <property type="evidence" value="ECO:0007669"/>
    <property type="project" value="Ensembl"/>
</dbReference>
<dbReference type="PROSITE" id="PS00350">
    <property type="entry name" value="MADS_BOX_1"/>
    <property type="match status" value="1"/>
</dbReference>